<sequence length="160" mass="18580">MQRRIRKPHFPARPEESYGHITSAIGLEETVGRQRARRQNFFKHTLLWITGLICVALLLGTLAQAWSNSQLTQKLQSEQQRLQVLQREHDQLQKDADKYKNPAVIENEARQQLGYVRPGEKPVVVVQVQKPAETKTSSDHARTTETSYWLQWWQTFFGGN</sequence>
<evidence type="ECO:0000313" key="4">
    <source>
        <dbReference type="Proteomes" id="UP000612362"/>
    </source>
</evidence>
<dbReference type="AlphaFoldDB" id="A0A8J3MQV7"/>
<accession>A0A8J3MQV7</accession>
<protein>
    <recommendedName>
        <fullName evidence="5">Septum formation initiator</fullName>
    </recommendedName>
</protein>
<keyword evidence="2" id="KW-0812">Transmembrane</keyword>
<dbReference type="InterPro" id="IPR007060">
    <property type="entry name" value="FtsL/DivIC"/>
</dbReference>
<dbReference type="RefSeq" id="WP_220193765.1">
    <property type="nucleotide sequence ID" value="NZ_BNJF01000001.1"/>
</dbReference>
<proteinExistence type="predicted"/>
<name>A0A8J3MQV7_9CHLR</name>
<dbReference type="EMBL" id="BNJF01000001">
    <property type="protein sequence ID" value="GHO44365.1"/>
    <property type="molecule type" value="Genomic_DNA"/>
</dbReference>
<keyword evidence="1" id="KW-0175">Coiled coil</keyword>
<evidence type="ECO:0000256" key="2">
    <source>
        <dbReference type="SAM" id="Phobius"/>
    </source>
</evidence>
<keyword evidence="2" id="KW-0472">Membrane</keyword>
<organism evidence="3 4">
    <name type="scientific">Ktedonospora formicarum</name>
    <dbReference type="NCBI Taxonomy" id="2778364"/>
    <lineage>
        <taxon>Bacteria</taxon>
        <taxon>Bacillati</taxon>
        <taxon>Chloroflexota</taxon>
        <taxon>Ktedonobacteria</taxon>
        <taxon>Ktedonobacterales</taxon>
        <taxon>Ktedonobacteraceae</taxon>
        <taxon>Ktedonospora</taxon>
    </lineage>
</organism>
<dbReference type="Proteomes" id="UP000612362">
    <property type="component" value="Unassembled WGS sequence"/>
</dbReference>
<feature type="coiled-coil region" evidence="1">
    <location>
        <begin position="68"/>
        <end position="102"/>
    </location>
</feature>
<evidence type="ECO:0008006" key="5">
    <source>
        <dbReference type="Google" id="ProtNLM"/>
    </source>
</evidence>
<keyword evidence="4" id="KW-1185">Reference proteome</keyword>
<evidence type="ECO:0000256" key="1">
    <source>
        <dbReference type="SAM" id="Coils"/>
    </source>
</evidence>
<comment type="caution">
    <text evidence="3">The sequence shown here is derived from an EMBL/GenBank/DDBJ whole genome shotgun (WGS) entry which is preliminary data.</text>
</comment>
<reference evidence="3" key="1">
    <citation type="submission" date="2020-10" db="EMBL/GenBank/DDBJ databases">
        <title>Taxonomic study of unclassified bacteria belonging to the class Ktedonobacteria.</title>
        <authorList>
            <person name="Yabe S."/>
            <person name="Wang C.M."/>
            <person name="Zheng Y."/>
            <person name="Sakai Y."/>
            <person name="Cavaletti L."/>
            <person name="Monciardini P."/>
            <person name="Donadio S."/>
        </authorList>
    </citation>
    <scope>NUCLEOTIDE SEQUENCE</scope>
    <source>
        <strain evidence="3">SOSP1-1</strain>
    </source>
</reference>
<keyword evidence="2" id="KW-1133">Transmembrane helix</keyword>
<feature type="transmembrane region" description="Helical" evidence="2">
    <location>
        <begin position="45"/>
        <end position="66"/>
    </location>
</feature>
<gene>
    <name evidence="3" type="ORF">KSX_25280</name>
</gene>
<dbReference type="Pfam" id="PF04977">
    <property type="entry name" value="DivIC"/>
    <property type="match status" value="1"/>
</dbReference>
<evidence type="ECO:0000313" key="3">
    <source>
        <dbReference type="EMBL" id="GHO44365.1"/>
    </source>
</evidence>